<evidence type="ECO:0000313" key="2">
    <source>
        <dbReference type="EMBL" id="GBG91268.1"/>
    </source>
</evidence>
<dbReference type="AlphaFoldDB" id="A0A388M9L6"/>
<gene>
    <name evidence="2" type="ORF">CBR_g52153</name>
</gene>
<dbReference type="Proteomes" id="UP000265515">
    <property type="component" value="Unassembled WGS sequence"/>
</dbReference>
<accession>A0A388M9L6</accession>
<comment type="caution">
    <text evidence="2">The sequence shown here is derived from an EMBL/GenBank/DDBJ whole genome shotgun (WGS) entry which is preliminary data.</text>
</comment>
<evidence type="ECO:0008006" key="4">
    <source>
        <dbReference type="Google" id="ProtNLM"/>
    </source>
</evidence>
<protein>
    <recommendedName>
        <fullName evidence="4">DUF659 domain-containing protein</fullName>
    </recommendedName>
</protein>
<evidence type="ECO:0000256" key="1">
    <source>
        <dbReference type="SAM" id="MobiDB-lite"/>
    </source>
</evidence>
<evidence type="ECO:0000313" key="3">
    <source>
        <dbReference type="Proteomes" id="UP000265515"/>
    </source>
</evidence>
<reference evidence="2 3" key="1">
    <citation type="journal article" date="2018" name="Cell">
        <title>The Chara Genome: Secondary Complexity and Implications for Plant Terrestrialization.</title>
        <authorList>
            <person name="Nishiyama T."/>
            <person name="Sakayama H."/>
            <person name="Vries J.D."/>
            <person name="Buschmann H."/>
            <person name="Saint-Marcoux D."/>
            <person name="Ullrich K.K."/>
            <person name="Haas F.B."/>
            <person name="Vanderstraeten L."/>
            <person name="Becker D."/>
            <person name="Lang D."/>
            <person name="Vosolsobe S."/>
            <person name="Rombauts S."/>
            <person name="Wilhelmsson P.K.I."/>
            <person name="Janitza P."/>
            <person name="Kern R."/>
            <person name="Heyl A."/>
            <person name="Rumpler F."/>
            <person name="Villalobos L.I.A.C."/>
            <person name="Clay J.M."/>
            <person name="Skokan R."/>
            <person name="Toyoda A."/>
            <person name="Suzuki Y."/>
            <person name="Kagoshima H."/>
            <person name="Schijlen E."/>
            <person name="Tajeshwar N."/>
            <person name="Catarino B."/>
            <person name="Hetherington A.J."/>
            <person name="Saltykova A."/>
            <person name="Bonnot C."/>
            <person name="Breuninger H."/>
            <person name="Symeonidi A."/>
            <person name="Radhakrishnan G.V."/>
            <person name="Van Nieuwerburgh F."/>
            <person name="Deforce D."/>
            <person name="Chang C."/>
            <person name="Karol K.G."/>
            <person name="Hedrich R."/>
            <person name="Ulvskov P."/>
            <person name="Glockner G."/>
            <person name="Delwiche C.F."/>
            <person name="Petrasek J."/>
            <person name="Van de Peer Y."/>
            <person name="Friml J."/>
            <person name="Beilby M."/>
            <person name="Dolan L."/>
            <person name="Kohara Y."/>
            <person name="Sugano S."/>
            <person name="Fujiyama A."/>
            <person name="Delaux P.-M."/>
            <person name="Quint M."/>
            <person name="TheiBen G."/>
            <person name="Hagemann M."/>
            <person name="Harholt J."/>
            <person name="Dunand C."/>
            <person name="Zachgo S."/>
            <person name="Langdale J."/>
            <person name="Maumus F."/>
            <person name="Straeten D.V.D."/>
            <person name="Gould S.B."/>
            <person name="Rensing S.A."/>
        </authorList>
    </citation>
    <scope>NUCLEOTIDE SEQUENCE [LARGE SCALE GENOMIC DNA]</scope>
    <source>
        <strain evidence="2 3">S276</strain>
    </source>
</reference>
<dbReference type="Gramene" id="GBG91268">
    <property type="protein sequence ID" value="GBG91268"/>
    <property type="gene ID" value="CBR_g52153"/>
</dbReference>
<organism evidence="2 3">
    <name type="scientific">Chara braunii</name>
    <name type="common">Braun's stonewort</name>
    <dbReference type="NCBI Taxonomy" id="69332"/>
    <lineage>
        <taxon>Eukaryota</taxon>
        <taxon>Viridiplantae</taxon>
        <taxon>Streptophyta</taxon>
        <taxon>Charophyceae</taxon>
        <taxon>Charales</taxon>
        <taxon>Characeae</taxon>
        <taxon>Chara</taxon>
    </lineage>
</organism>
<proteinExistence type="predicted"/>
<dbReference type="OrthoDB" id="4951847at2759"/>
<name>A0A388M9L6_CHABU</name>
<feature type="region of interest" description="Disordered" evidence="1">
    <location>
        <begin position="195"/>
        <end position="215"/>
    </location>
</feature>
<sequence>MKGPVGTSCDKPRPCTQRRKFTVCTASASGKEPAPGTESSLFKGQGETEHAKLRLKNTVWNWCDQGQEVVTSKGCGEYWIRCRLCFVILRGSTSKVVEYFLRPMKPCAMRTGEIVHTLVAVGVKIHLNDKNRKYLLKNYKGPGVESEVLRDHGLTGQEGFNDPQIDELQPSSVAGRSVARSANLSAAVLGQASGEEGAAAGGGSDEGQGSTTRVVTTRQTTVRRLLLKDFTSLSWIKGIVKTANTIVKFIRNHHATHGLMMFIDDTLSLLRPTEVCFRSVYMTLQRSADRENVLTEMVDGRAAAKWRSLRWSGEKLRRKADLVYYTARSESWWPQVKKIVAIMRPVYQMLKRMDVEGNSPTNLVEYDEHVARRLTSVVLTKKEREDVIEKKEEEERRQRRMVKAPKGRIPKELVDSDSGGSSDLEDLVWKGKCWNESSSEDCGEEEAGDSDFKVREAPIVPTTAYVGRRTRQRERDLEVELMPVVDVVDTNVEFLFHPHDDPDEEEATHAKAMADRDAELVDKRMRRRFVVLRSLPAGRGRDELHNTTSTPMSR</sequence>
<keyword evidence="3" id="KW-1185">Reference proteome</keyword>
<dbReference type="EMBL" id="BFEA01000888">
    <property type="protein sequence ID" value="GBG91268.1"/>
    <property type="molecule type" value="Genomic_DNA"/>
</dbReference>